<dbReference type="Gene3D" id="1.10.533.10">
    <property type="entry name" value="Death Domain, Fas"/>
    <property type="match status" value="1"/>
</dbReference>
<dbReference type="CDD" id="cd01671">
    <property type="entry name" value="CARD"/>
    <property type="match status" value="1"/>
</dbReference>
<dbReference type="GeneID" id="118406021"/>
<feature type="compositionally biased region" description="Basic and acidic residues" evidence="2">
    <location>
        <begin position="818"/>
        <end position="833"/>
    </location>
</feature>
<feature type="region of interest" description="Disordered" evidence="2">
    <location>
        <begin position="763"/>
        <end position="867"/>
    </location>
</feature>
<dbReference type="KEGG" id="bfo:118406021"/>
<dbReference type="Proteomes" id="UP000001554">
    <property type="component" value="Chromosome 18"/>
</dbReference>
<dbReference type="InterPro" id="IPR011029">
    <property type="entry name" value="DEATH-like_dom_sf"/>
</dbReference>
<dbReference type="PANTHER" id="PTHR14389:SF3">
    <property type="entry name" value="PROTEIN FAM111A-LIKE"/>
    <property type="match status" value="1"/>
</dbReference>
<dbReference type="OrthoDB" id="5962960at2759"/>
<feature type="region of interest" description="Disordered" evidence="2">
    <location>
        <begin position="965"/>
        <end position="988"/>
    </location>
</feature>
<evidence type="ECO:0000313" key="5">
    <source>
        <dbReference type="RefSeq" id="XP_035661769.1"/>
    </source>
</evidence>
<feature type="compositionally biased region" description="Polar residues" evidence="2">
    <location>
        <begin position="844"/>
        <end position="853"/>
    </location>
</feature>
<dbReference type="PANTHER" id="PTHR14389">
    <property type="entry name" value="SI:CH1073-475A24.1"/>
    <property type="match status" value="1"/>
</dbReference>
<accession>A0A9J7HPR0</accession>
<feature type="compositionally biased region" description="Basic and acidic residues" evidence="2">
    <location>
        <begin position="777"/>
        <end position="799"/>
    </location>
</feature>
<feature type="compositionally biased region" description="Low complexity" evidence="2">
    <location>
        <begin position="800"/>
        <end position="815"/>
    </location>
</feature>
<dbReference type="Pfam" id="PF00619">
    <property type="entry name" value="CARD"/>
    <property type="match status" value="1"/>
</dbReference>
<evidence type="ECO:0000313" key="4">
    <source>
        <dbReference type="Proteomes" id="UP000001554"/>
    </source>
</evidence>
<organism evidence="4 5">
    <name type="scientific">Branchiostoma floridae</name>
    <name type="common">Florida lancelet</name>
    <name type="synonym">Amphioxus</name>
    <dbReference type="NCBI Taxonomy" id="7739"/>
    <lineage>
        <taxon>Eukaryota</taxon>
        <taxon>Metazoa</taxon>
        <taxon>Chordata</taxon>
        <taxon>Cephalochordata</taxon>
        <taxon>Leptocardii</taxon>
        <taxon>Amphioxiformes</taxon>
        <taxon>Branchiostomatidae</taxon>
        <taxon>Branchiostoma</taxon>
    </lineage>
</organism>
<keyword evidence="1" id="KW-0677">Repeat</keyword>
<evidence type="ECO:0000256" key="2">
    <source>
        <dbReference type="SAM" id="MobiDB-lite"/>
    </source>
</evidence>
<dbReference type="SUPFAM" id="SSF47986">
    <property type="entry name" value="DEATH domain"/>
    <property type="match status" value="1"/>
</dbReference>
<dbReference type="InterPro" id="IPR032171">
    <property type="entry name" value="COR-A"/>
</dbReference>
<dbReference type="InterPro" id="IPR036388">
    <property type="entry name" value="WH-like_DNA-bd_sf"/>
</dbReference>
<dbReference type="Pfam" id="PF16095">
    <property type="entry name" value="COR-A"/>
    <property type="match status" value="2"/>
</dbReference>
<dbReference type="InterPro" id="IPR001315">
    <property type="entry name" value="CARD"/>
</dbReference>
<name>A0A9J7HPR0_BRAFL</name>
<proteinExistence type="predicted"/>
<dbReference type="InterPro" id="IPR027417">
    <property type="entry name" value="P-loop_NTPase"/>
</dbReference>
<dbReference type="RefSeq" id="XP_035661769.1">
    <property type="nucleotide sequence ID" value="XM_035805876.1"/>
</dbReference>
<dbReference type="FunFam" id="1.10.10.10:FF:000983">
    <property type="entry name" value="Uncharacterized protein"/>
    <property type="match status" value="1"/>
</dbReference>
<dbReference type="PROSITE" id="PS50209">
    <property type="entry name" value="CARD"/>
    <property type="match status" value="1"/>
</dbReference>
<protein>
    <submittedName>
        <fullName evidence="5">Uncharacterized protein LOC118406021</fullName>
    </submittedName>
</protein>
<gene>
    <name evidence="5" type="primary">LOC118406021</name>
</gene>
<keyword evidence="4" id="KW-1185">Reference proteome</keyword>
<dbReference type="Gene3D" id="1.10.10.10">
    <property type="entry name" value="Winged helix-like DNA-binding domain superfamily/Winged helix DNA-binding domain"/>
    <property type="match status" value="2"/>
</dbReference>
<dbReference type="GO" id="GO:0042981">
    <property type="term" value="P:regulation of apoptotic process"/>
    <property type="evidence" value="ECO:0007669"/>
    <property type="project" value="InterPro"/>
</dbReference>
<dbReference type="Gene3D" id="3.40.50.300">
    <property type="entry name" value="P-loop containing nucleotide triphosphate hydrolases"/>
    <property type="match status" value="2"/>
</dbReference>
<feature type="domain" description="CARD" evidence="3">
    <location>
        <begin position="1459"/>
        <end position="1548"/>
    </location>
</feature>
<sequence>MQEIPDDVIIKVKERLQGSVTEEQLGTAENPRLYIWDFGGQAAYYGSHQSFFTYRGIYILVMSLLQKLSDPVPDQDYKAAAENLVTGRDYLDHWLNSILTHTLVHGREHTGQPPVVLVLTCQDMVSESEIENYKKDILNHIRGKAAGKHVLPKIFVVDNFNEDNSDIDELRDYLREVAKSQWYMGQEVPITWLHLKSKLMDKRREDDPFCPFQHVVDLARSDDVGITDDSHVADILTFLHDLGDIIFINEPVLRDHVALRPQVMIDVFKTIITVPEYQQDRSMGGEVAEMWRRLENEGILSDRLLTIIWSKADRKMQKPFLLRNKAFLKQLMEKYDLICNATQIGGFEDIVEEAQKEEIYFVPSLLAAKPDESILYPGHMRRYRYPLYVVFDNMFFPGGMFHRLQAICVRTFGLETSQVFTGCGRFPTDDVRQQFVVTRVKHCLKVELLSVEDAEQLVFTQGLPVRKFLSSCLFEIKEKWIPSIQYHWCFGEESEEDTVETVLHPLSDIGYETTMGSSRFPEDFIDVWMRDSGEKGTLCADNSGGTEPVMIDPTLSPADTMVRRIGPVLDYMLTRGALSLEECDRIGHELTYVSRFKELVATVNRAGYTCRRLLSASLKVFAESDMVHVIPSREEEKRILERGKKIPELPRTVFDRIITRHTTASVPIEVEIGGREMRVLYEQACKEGSYQVFYIRLILVGQHGNGKTSLKNSLLLLKFNEDEENTDGIVITPCLVTGKEEWKVTKGMKNHQLAHAAATEMKKMMAEKNKRKSTASKRADGDNRPKQSDRGHGDQDTKGSRSSSQRRLVSSPSLVEATDSKPKEQTEEYKGDTRIVLGTEPGPSLQQHPPSQHSHVRATDSRPKEQTDEYKLAASIVLGRDDFSNIVGSKEQPAMSIWDFAGHDVYYSSHHVFYSHYAIFILTLNLTKALTEPLEPWAGSCAEAFQLKTEGDLVDYHLESIRAHTRPLQTTASNPDQEDDAKRDGQPPVIVVGTNKDKLKHAQDEVKAFHCTVKEHFKGKAISKHVEEPYFAVDNTMRDPEDPELSDLREFILKVAQQQTHMGREIPIRWLELKSRLIEMEKGGRKYCSFQDVMDATDSSRLPEGFTPEKNVVTILRFFHLCGDILFFDTPALRNFVVLDPQWFVDVQKTVITIPKFRDREVKDKWEQLEATGLLEDSLIEHVWSSRKRQEELKCKLTAHKDELIKMMEQFDLVLQCSTGSEDEADTGEGSSNPMTTTYFVPSLLTTVKDRQRLYPTGTKCSKPIFVVFDGKFFPVSLYHRLVITCMRRYNKRNPLAYARCARFITSNQKQTFVITKKAHYLKMELVSSEKRESACFSHGPDIQKGLDEDLRESITKWMPGIKYKWCFQCCCQPHKDKHTKKESNDLDEDAFIPITSVTEWFADEEAVCETYSPATTNIDDIGLAHWFQKPKQCLELQSQVFEPATIRGDRLNPDDDVKAETTEDLIRDNYVRLSERLQVEKLIPQFIQKRLLDFADQQVIMSKVTTQSKAETLLQLLSEKGTCTPEVFVEILKKGDHRHVVDRLKRTSTQKPMGSSD</sequence>
<dbReference type="SUPFAM" id="SSF52540">
    <property type="entry name" value="P-loop containing nucleoside triphosphate hydrolases"/>
    <property type="match status" value="2"/>
</dbReference>
<evidence type="ECO:0000259" key="3">
    <source>
        <dbReference type="PROSITE" id="PS50209"/>
    </source>
</evidence>
<reference evidence="4" key="1">
    <citation type="journal article" date="2020" name="Nat. Ecol. Evol.">
        <title>Deeply conserved synteny resolves early events in vertebrate evolution.</title>
        <authorList>
            <person name="Simakov O."/>
            <person name="Marletaz F."/>
            <person name="Yue J.X."/>
            <person name="O'Connell B."/>
            <person name="Jenkins J."/>
            <person name="Brandt A."/>
            <person name="Calef R."/>
            <person name="Tung C.H."/>
            <person name="Huang T.K."/>
            <person name="Schmutz J."/>
            <person name="Satoh N."/>
            <person name="Yu J.K."/>
            <person name="Putnam N.H."/>
            <person name="Green R.E."/>
            <person name="Rokhsar D.S."/>
        </authorList>
    </citation>
    <scope>NUCLEOTIDE SEQUENCE [LARGE SCALE GENOMIC DNA]</scope>
    <source>
        <strain evidence="4">S238N-H82</strain>
    </source>
</reference>
<reference evidence="5" key="2">
    <citation type="submission" date="2025-08" db="UniProtKB">
        <authorList>
            <consortium name="RefSeq"/>
        </authorList>
    </citation>
    <scope>IDENTIFICATION</scope>
    <source>
        <strain evidence="5">S238N-H82</strain>
        <tissue evidence="5">Testes</tissue>
    </source>
</reference>
<evidence type="ECO:0000256" key="1">
    <source>
        <dbReference type="ARBA" id="ARBA00022737"/>
    </source>
</evidence>
<feature type="compositionally biased region" description="Basic and acidic residues" evidence="2">
    <location>
        <begin position="857"/>
        <end position="867"/>
    </location>
</feature>